<evidence type="ECO:0000313" key="9">
    <source>
        <dbReference type="Proteomes" id="UP000586093"/>
    </source>
</evidence>
<keyword evidence="4 6" id="KW-0813">Transport</keyword>
<name>A0A839HJ71_9BURK</name>
<dbReference type="Gene3D" id="3.60.15.10">
    <property type="entry name" value="Ribonuclease Z/Hydroxyacylglutathione hydrolase-like"/>
    <property type="match status" value="1"/>
</dbReference>
<keyword evidence="5 6" id="KW-0884">PQQ biosynthesis</keyword>
<comment type="similarity">
    <text evidence="2 6">Belongs to the PqqB family.</text>
</comment>
<dbReference type="Proteomes" id="UP000586093">
    <property type="component" value="Unassembled WGS sequence"/>
</dbReference>
<dbReference type="Pfam" id="PF12706">
    <property type="entry name" value="Lactamase_B_2"/>
    <property type="match status" value="1"/>
</dbReference>
<dbReference type="HAMAP" id="MF_00653">
    <property type="entry name" value="PQQ_syn_PqqB"/>
    <property type="match status" value="1"/>
</dbReference>
<comment type="function">
    <text evidence="6">May be involved in the transport of PQQ or its precursor to the periplasm.</text>
</comment>
<evidence type="ECO:0000259" key="7">
    <source>
        <dbReference type="Pfam" id="PF12706"/>
    </source>
</evidence>
<dbReference type="NCBIfam" id="TIGR02108">
    <property type="entry name" value="PQQ_syn_pqqB"/>
    <property type="match status" value="1"/>
</dbReference>
<reference evidence="8 9" key="1">
    <citation type="submission" date="2020-08" db="EMBL/GenBank/DDBJ databases">
        <title>Aquariorum lacteus gen. nov., sp. nov., a new member of the family Comamonadaceae, isolated from freshwater aquarium.</title>
        <authorList>
            <person name="Chun S.-J."/>
        </authorList>
    </citation>
    <scope>NUCLEOTIDE SEQUENCE [LARGE SCALE GENOMIC DNA]</scope>
    <source>
        <strain evidence="8 9">SJAQ100</strain>
    </source>
</reference>
<dbReference type="UniPathway" id="UPA00539"/>
<dbReference type="GO" id="GO:0018189">
    <property type="term" value="P:pyrroloquinoline quinone biosynthetic process"/>
    <property type="evidence" value="ECO:0007669"/>
    <property type="project" value="UniProtKB-UniRule"/>
</dbReference>
<dbReference type="EMBL" id="JACIVI010000001">
    <property type="protein sequence ID" value="MBB1161596.1"/>
    <property type="molecule type" value="Genomic_DNA"/>
</dbReference>
<organism evidence="8 9">
    <name type="scientific">Aquariibacter albus</name>
    <dbReference type="NCBI Taxonomy" id="2759899"/>
    <lineage>
        <taxon>Bacteria</taxon>
        <taxon>Pseudomonadati</taxon>
        <taxon>Pseudomonadota</taxon>
        <taxon>Betaproteobacteria</taxon>
        <taxon>Burkholderiales</taxon>
        <taxon>Sphaerotilaceae</taxon>
        <taxon>Aquariibacter</taxon>
    </lineage>
</organism>
<evidence type="ECO:0000256" key="2">
    <source>
        <dbReference type="ARBA" id="ARBA00008481"/>
    </source>
</evidence>
<comment type="caution">
    <text evidence="8">The sequence shown here is derived from an EMBL/GenBank/DDBJ whole genome shotgun (WGS) entry which is preliminary data.</text>
</comment>
<keyword evidence="9" id="KW-1185">Reference proteome</keyword>
<proteinExistence type="inferred from homology"/>
<protein>
    <recommendedName>
        <fullName evidence="3 6">Coenzyme PQQ synthesis protein B</fullName>
    </recommendedName>
    <alternativeName>
        <fullName evidence="6">Pyrroloquinoline quinone biosynthesis protein B</fullName>
    </alternativeName>
</protein>
<accession>A0A839HJ71</accession>
<evidence type="ECO:0000256" key="5">
    <source>
        <dbReference type="ARBA" id="ARBA00022905"/>
    </source>
</evidence>
<dbReference type="AlphaFoldDB" id="A0A839HJ71"/>
<evidence type="ECO:0000256" key="6">
    <source>
        <dbReference type="HAMAP-Rule" id="MF_00653"/>
    </source>
</evidence>
<sequence length="310" mass="33391">MKIVVLGSGAGGGSPQWNCNCAMCAAQRDPARGIPVRTQSSIAISQDGEDWILLNASPDIGTQLRNTPALWPKQGLRHTPIKAVILMDAQIDHATGLLSLREGPPIHLHITPCVFEDLTTGLPILSVLEHYCGVRWHMLPVAGDQKVAEFTVDGFDQLRFRAIAIPGKAPPYSPHRHNPTVGDNIALSVLDLRSGQRFFYAPGLGEVGPLELGWMNEADCVMVDGTLWTNDEMIVRGLGSKTGADMGHLPQRGSPGQPGMIAALDRVEASRKILIHINNSNPILDGRGPECAELAEHGIEVAHDGMEITL</sequence>
<dbReference type="InterPro" id="IPR011842">
    <property type="entry name" value="PQQ_synth_PqqB"/>
</dbReference>
<dbReference type="CDD" id="cd16274">
    <property type="entry name" value="PQQB-like_MBL-fold"/>
    <property type="match status" value="1"/>
</dbReference>
<dbReference type="RefSeq" id="WP_182662496.1">
    <property type="nucleotide sequence ID" value="NZ_JACIVI010000001.1"/>
</dbReference>
<dbReference type="PANTHER" id="PTHR42663">
    <property type="entry name" value="HYDROLASE C777.06C-RELATED-RELATED"/>
    <property type="match status" value="1"/>
</dbReference>
<dbReference type="PANTHER" id="PTHR42663:SF7">
    <property type="entry name" value="COENZYME PQQ SYNTHESIS PROTEIN B"/>
    <property type="match status" value="1"/>
</dbReference>
<dbReference type="InterPro" id="IPR036866">
    <property type="entry name" value="RibonucZ/Hydroxyglut_hydro"/>
</dbReference>
<evidence type="ECO:0000313" key="8">
    <source>
        <dbReference type="EMBL" id="MBB1161596.1"/>
    </source>
</evidence>
<feature type="domain" description="Metallo-beta-lactamase" evidence="7">
    <location>
        <begin position="51"/>
        <end position="277"/>
    </location>
</feature>
<evidence type="ECO:0000256" key="3">
    <source>
        <dbReference type="ARBA" id="ARBA00015084"/>
    </source>
</evidence>
<dbReference type="InterPro" id="IPR001279">
    <property type="entry name" value="Metallo-B-lactamas"/>
</dbReference>
<dbReference type="SUPFAM" id="SSF56281">
    <property type="entry name" value="Metallo-hydrolase/oxidoreductase"/>
    <property type="match status" value="1"/>
</dbReference>
<comment type="pathway">
    <text evidence="1 6">Cofactor biosynthesis; pyrroloquinoline quinone biosynthesis.</text>
</comment>
<gene>
    <name evidence="6 8" type="primary">pqqB</name>
    <name evidence="8" type="ORF">H4F90_06350</name>
</gene>
<evidence type="ECO:0000256" key="4">
    <source>
        <dbReference type="ARBA" id="ARBA00022448"/>
    </source>
</evidence>
<evidence type="ECO:0000256" key="1">
    <source>
        <dbReference type="ARBA" id="ARBA00004886"/>
    </source>
</evidence>